<feature type="region of interest" description="Disordered" evidence="7">
    <location>
        <begin position="129"/>
        <end position="152"/>
    </location>
</feature>
<feature type="compositionally biased region" description="Low complexity" evidence="7">
    <location>
        <begin position="388"/>
        <end position="399"/>
    </location>
</feature>
<feature type="region of interest" description="Disordered" evidence="7">
    <location>
        <begin position="209"/>
        <end position="245"/>
    </location>
</feature>
<dbReference type="GO" id="GO:0006270">
    <property type="term" value="P:DNA replication initiation"/>
    <property type="evidence" value="ECO:0007669"/>
    <property type="project" value="TreeGrafter"/>
</dbReference>
<keyword evidence="5 6" id="KW-0539">Nucleus</keyword>
<evidence type="ECO:0000256" key="1">
    <source>
        <dbReference type="ARBA" id="ARBA00004123"/>
    </source>
</evidence>
<dbReference type="InterPro" id="IPR013627">
    <property type="entry name" value="Pol_alpha_B_N"/>
</dbReference>
<keyword evidence="11" id="KW-1185">Reference proteome</keyword>
<comment type="similarity">
    <text evidence="2 6">Belongs to the DNA polymerase alpha subunit B family.</text>
</comment>
<reference evidence="11" key="1">
    <citation type="journal article" date="2014" name="Genome Biol.">
        <title>Genome analysis of a major urban malaria vector mosquito, Anopheles stephensi.</title>
        <authorList>
            <person name="Jiang X."/>
            <person name="Peery A."/>
            <person name="Hall A.B."/>
            <person name="Sharma A."/>
            <person name="Chen X.G."/>
            <person name="Waterhouse R.M."/>
            <person name="Komissarov A."/>
            <person name="Riehle M.M."/>
            <person name="Shouche Y."/>
            <person name="Sharakhova M.V."/>
            <person name="Lawson D."/>
            <person name="Pakpour N."/>
            <person name="Arensburger P."/>
            <person name="Davidson V.L."/>
            <person name="Eiglmeier K."/>
            <person name="Emrich S."/>
            <person name="George P."/>
            <person name="Kennedy R.C."/>
            <person name="Mane S.P."/>
            <person name="Maslen G."/>
            <person name="Oringanje C."/>
            <person name="Qi Y."/>
            <person name="Settlage R."/>
            <person name="Tojo M."/>
            <person name="Tubio J.M."/>
            <person name="Unger M.F."/>
            <person name="Wang B."/>
            <person name="Vernick K.D."/>
            <person name="Ribeiro J.M."/>
            <person name="James A.A."/>
            <person name="Michel K."/>
            <person name="Riehle M.A."/>
            <person name="Luckhart S."/>
            <person name="Sharakhov I.V."/>
            <person name="Tu Z."/>
        </authorList>
    </citation>
    <scope>NUCLEOTIDE SEQUENCE [LARGE SCALE GENOMIC DNA]</scope>
    <source>
        <strain evidence="11">Indian</strain>
    </source>
</reference>
<dbReference type="VEuPathDB" id="VectorBase:ASTE004745"/>
<dbReference type="Proteomes" id="UP000076408">
    <property type="component" value="Unassembled WGS sequence"/>
</dbReference>
<feature type="compositionally biased region" description="Low complexity" evidence="7">
    <location>
        <begin position="234"/>
        <end position="245"/>
    </location>
</feature>
<sequence>MVSIETIREQFDELGIEPSDEVVNKCIEICINNDITDPVEFVEQWMAYSVSKLSGAEPTVAYLNEMEAHEYTNKVRKATKLSGIVAAAGNVGASPRMDSKVGKITTYRNVDSVVEQDVLEMYGCITPKSKKSASSKQHNVHTPDGVRGAGSPFTTVTYSQCKSGAAASRKNDPNVPSKAGQVVYTYGSAKLLKQSNWLPNTTIKSAVESSNINDNDDDSIATTDDHERNKRRIGGPPSSGRRGTTGVSIAMKATQFANDGCKYMFDTSYDRVMILGDRIYECGNAICSRLALEAKQSRQKQQHEKADPVNQPDTTALVVPLTVKEEPKEMDDDDETANDVMDEEKYCNWFDGIKVHHVDYPSSEPIRVLGRIVAESSLISTSHSTNGTASSSDKVATSSSRKHHASKLAIVDFDEHTLRYTRLDLSKVQVPAGWSLFPGQTVLLEGVNPRGILFSVSHIHSERTLALPRAPTNLDKTLTLVIASAPFTDSDDLLYEKLSSLLLYCANNPPDVLILAGPFADANCKLYAEVAETFDEYFEKIIGTIMNSIDGQTQVFIVANHNDLVSGFVYPTPPYKVASFYKNLHFLPDPCVFSVEGVEFGVTTVDIIKQLNDSECTAAHATVGGGSAAAAPVAGGDKIKRAYSHLFHQASFYPLNPPPEDVPLDVDMLNEFGRLNRVPNVMICPSALNRYVREINGCVCINPGFVDGHSGDGSYARLIIQPPEMEDQQLQKENQPTATAPLHPAPASYIACQIVKT</sequence>
<name>A0A182YQF5_ANOST</name>
<feature type="region of interest" description="Disordered" evidence="7">
    <location>
        <begin position="380"/>
        <end position="400"/>
    </location>
</feature>
<comment type="subcellular location">
    <subcellularLocation>
        <location evidence="1 6">Nucleus</location>
    </subcellularLocation>
</comment>
<dbReference type="AlphaFoldDB" id="A0A182YQF5"/>
<dbReference type="PIRSF" id="PIRSF018300">
    <property type="entry name" value="DNA_pol_alph_2"/>
    <property type="match status" value="1"/>
</dbReference>
<dbReference type="STRING" id="30069.A0A182YQF5"/>
<protein>
    <recommendedName>
        <fullName evidence="3 6">DNA polymerase alpha subunit B</fullName>
    </recommendedName>
</protein>
<dbReference type="InterPro" id="IPR016722">
    <property type="entry name" value="DNA_pol_alpha_bsu"/>
</dbReference>
<evidence type="ECO:0000313" key="10">
    <source>
        <dbReference type="EnsemblMetazoa" id="ASTEI10691-PA"/>
    </source>
</evidence>
<evidence type="ECO:0000256" key="4">
    <source>
        <dbReference type="ARBA" id="ARBA00022705"/>
    </source>
</evidence>
<dbReference type="Pfam" id="PF08418">
    <property type="entry name" value="Pol_alpha_B_N"/>
    <property type="match status" value="1"/>
</dbReference>
<dbReference type="Gene3D" id="3.60.21.60">
    <property type="match status" value="2"/>
</dbReference>
<evidence type="ECO:0000313" key="11">
    <source>
        <dbReference type="Proteomes" id="UP000076408"/>
    </source>
</evidence>
<reference evidence="10" key="2">
    <citation type="submission" date="2020-05" db="UniProtKB">
        <authorList>
            <consortium name="EnsemblMetazoa"/>
        </authorList>
    </citation>
    <scope>IDENTIFICATION</scope>
    <source>
        <strain evidence="10">Indian</strain>
    </source>
</reference>
<evidence type="ECO:0000256" key="7">
    <source>
        <dbReference type="SAM" id="MobiDB-lite"/>
    </source>
</evidence>
<dbReference type="GO" id="GO:0005658">
    <property type="term" value="C:alpha DNA polymerase:primase complex"/>
    <property type="evidence" value="ECO:0007669"/>
    <property type="project" value="TreeGrafter"/>
</dbReference>
<organism evidence="10 11">
    <name type="scientific">Anopheles stephensi</name>
    <name type="common">Indo-Pakistan malaria mosquito</name>
    <dbReference type="NCBI Taxonomy" id="30069"/>
    <lineage>
        <taxon>Eukaryota</taxon>
        <taxon>Metazoa</taxon>
        <taxon>Ecdysozoa</taxon>
        <taxon>Arthropoda</taxon>
        <taxon>Hexapoda</taxon>
        <taxon>Insecta</taxon>
        <taxon>Pterygota</taxon>
        <taxon>Neoptera</taxon>
        <taxon>Endopterygota</taxon>
        <taxon>Diptera</taxon>
        <taxon>Nematocera</taxon>
        <taxon>Culicoidea</taxon>
        <taxon>Culicidae</taxon>
        <taxon>Anophelinae</taxon>
        <taxon>Anopheles</taxon>
    </lineage>
</organism>
<dbReference type="PANTHER" id="PTHR23061">
    <property type="entry name" value="DNA POLYMERASE 2 ALPHA 70 KDA SUBUNIT"/>
    <property type="match status" value="1"/>
</dbReference>
<keyword evidence="4 6" id="KW-0235">DNA replication</keyword>
<dbReference type="VEuPathDB" id="VectorBase:ASTEI20_038439"/>
<evidence type="ECO:0000256" key="6">
    <source>
        <dbReference type="PIRNR" id="PIRNR018300"/>
    </source>
</evidence>
<evidence type="ECO:0000259" key="8">
    <source>
        <dbReference type="Pfam" id="PF04042"/>
    </source>
</evidence>
<dbReference type="PANTHER" id="PTHR23061:SF12">
    <property type="entry name" value="DNA POLYMERASE ALPHA SUBUNIT B"/>
    <property type="match status" value="1"/>
</dbReference>
<dbReference type="GO" id="GO:0003677">
    <property type="term" value="F:DNA binding"/>
    <property type="evidence" value="ECO:0007669"/>
    <property type="project" value="InterPro"/>
</dbReference>
<proteinExistence type="inferred from homology"/>
<dbReference type="OMA" id="CIEICIN"/>
<evidence type="ECO:0000256" key="5">
    <source>
        <dbReference type="ARBA" id="ARBA00023242"/>
    </source>
</evidence>
<dbReference type="VEuPathDB" id="VectorBase:ASTEI10691"/>
<feature type="domain" description="DNA polymerase alpha subunit B N-terminal" evidence="9">
    <location>
        <begin position="5"/>
        <end position="74"/>
    </location>
</feature>
<dbReference type="VEuPathDB" id="VectorBase:ASTE004744"/>
<dbReference type="Gene3D" id="1.10.8.530">
    <property type="entry name" value="DNA polymerase alpha-primase, subunit B, N-terminal domain"/>
    <property type="match status" value="1"/>
</dbReference>
<dbReference type="InterPro" id="IPR043034">
    <property type="entry name" value="DNA_pol_alpha_B_N_sf"/>
</dbReference>
<dbReference type="InterPro" id="IPR007185">
    <property type="entry name" value="DNA_pol_a/d/e_bsu"/>
</dbReference>
<feature type="domain" description="DNA polymerase alpha/delta/epsilon subunit B" evidence="8">
    <location>
        <begin position="480"/>
        <end position="691"/>
    </location>
</feature>
<evidence type="ECO:0000256" key="2">
    <source>
        <dbReference type="ARBA" id="ARBA00007299"/>
    </source>
</evidence>
<evidence type="ECO:0000259" key="9">
    <source>
        <dbReference type="Pfam" id="PF08418"/>
    </source>
</evidence>
<dbReference type="EnsemblMetazoa" id="ASTEI10691-RA">
    <property type="protein sequence ID" value="ASTEI10691-PA"/>
    <property type="gene ID" value="ASTEI10691"/>
</dbReference>
<comment type="function">
    <text evidence="6">Accessory subunit of the DNA polymerase alpha complex (also known as the alpha DNA polymerase-primase complex) which plays an essential role in the initiation of DNA synthesis.</text>
</comment>
<dbReference type="Pfam" id="PF04042">
    <property type="entry name" value="DNA_pol_E_B"/>
    <property type="match status" value="1"/>
</dbReference>
<accession>A0A182YQF5</accession>
<evidence type="ECO:0000256" key="3">
    <source>
        <dbReference type="ARBA" id="ARBA00018596"/>
    </source>
</evidence>